<dbReference type="PIRSF" id="PIRSF019663">
    <property type="entry name" value="Legumain"/>
    <property type="match status" value="1"/>
</dbReference>
<reference evidence="11" key="2">
    <citation type="journal article" date="2023" name="Science">
        <title>Genomic signatures of disease resistance in endangered staghorn corals.</title>
        <authorList>
            <person name="Vollmer S.V."/>
            <person name="Selwyn J.D."/>
            <person name="Despard B.A."/>
            <person name="Roesel C.L."/>
        </authorList>
    </citation>
    <scope>NUCLEOTIDE SEQUENCE</scope>
    <source>
        <strain evidence="11">K2</strain>
    </source>
</reference>
<dbReference type="PRINTS" id="PR00776">
    <property type="entry name" value="HEMOGLOBNASE"/>
</dbReference>
<keyword evidence="6" id="KW-0378">Hydrolase</keyword>
<dbReference type="FunFam" id="3.40.50.1460:FF:000006">
    <property type="entry name" value="Legumain"/>
    <property type="match status" value="1"/>
</dbReference>
<feature type="active site" description="Nucleophile" evidence="8">
    <location>
        <position position="189"/>
    </location>
</feature>
<dbReference type="GO" id="GO:0051603">
    <property type="term" value="P:proteolysis involved in protein catabolic process"/>
    <property type="evidence" value="ECO:0007669"/>
    <property type="project" value="TreeGrafter"/>
</dbReference>
<organism evidence="11 12">
    <name type="scientific">Acropora cervicornis</name>
    <name type="common">Staghorn coral</name>
    <dbReference type="NCBI Taxonomy" id="6130"/>
    <lineage>
        <taxon>Eukaryota</taxon>
        <taxon>Metazoa</taxon>
        <taxon>Cnidaria</taxon>
        <taxon>Anthozoa</taxon>
        <taxon>Hexacorallia</taxon>
        <taxon>Scleractinia</taxon>
        <taxon>Astrocoeniina</taxon>
        <taxon>Acroporidae</taxon>
        <taxon>Acropora</taxon>
    </lineage>
</organism>
<dbReference type="PANTHER" id="PTHR12000:SF42">
    <property type="entry name" value="LEGUMAIN"/>
    <property type="match status" value="1"/>
</dbReference>
<dbReference type="AlphaFoldDB" id="A0AAD9QU92"/>
<evidence type="ECO:0000256" key="3">
    <source>
        <dbReference type="ARBA" id="ARBA00012628"/>
    </source>
</evidence>
<dbReference type="InterPro" id="IPR001096">
    <property type="entry name" value="Peptidase_C13"/>
</dbReference>
<proteinExistence type="inferred from homology"/>
<gene>
    <name evidence="11" type="ORF">P5673_008299</name>
</gene>
<evidence type="ECO:0000256" key="9">
    <source>
        <dbReference type="SAM" id="SignalP"/>
    </source>
</evidence>
<evidence type="ECO:0000256" key="2">
    <source>
        <dbReference type="ARBA" id="ARBA00009941"/>
    </source>
</evidence>
<dbReference type="GO" id="GO:0005773">
    <property type="term" value="C:vacuole"/>
    <property type="evidence" value="ECO:0007669"/>
    <property type="project" value="GOC"/>
</dbReference>
<feature type="chain" id="PRO_5042162905" description="legumain" evidence="9">
    <location>
        <begin position="21"/>
        <end position="394"/>
    </location>
</feature>
<keyword evidence="7" id="KW-0788">Thiol protease</keyword>
<evidence type="ECO:0000256" key="5">
    <source>
        <dbReference type="ARBA" id="ARBA00022729"/>
    </source>
</evidence>
<evidence type="ECO:0000256" key="4">
    <source>
        <dbReference type="ARBA" id="ARBA00022670"/>
    </source>
</evidence>
<dbReference type="Pfam" id="PF20985">
    <property type="entry name" value="Legum_prodom"/>
    <property type="match status" value="1"/>
</dbReference>
<accession>A0AAD9QU92</accession>
<dbReference type="InterPro" id="IPR048501">
    <property type="entry name" value="Legum_prodom"/>
</dbReference>
<keyword evidence="4" id="KW-0645">Protease</keyword>
<dbReference type="EMBL" id="JARQWQ010000014">
    <property type="protein sequence ID" value="KAK2567477.1"/>
    <property type="molecule type" value="Genomic_DNA"/>
</dbReference>
<dbReference type="CDD" id="cd21115">
    <property type="entry name" value="legumain_C"/>
    <property type="match status" value="1"/>
</dbReference>
<name>A0AAD9QU92_ACRCE</name>
<reference evidence="11" key="1">
    <citation type="journal article" date="2023" name="G3 (Bethesda)">
        <title>Whole genome assembly and annotation of the endangered Caribbean coral Acropora cervicornis.</title>
        <authorList>
            <person name="Selwyn J.D."/>
            <person name="Vollmer S.V."/>
        </authorList>
    </citation>
    <scope>NUCLEOTIDE SEQUENCE</scope>
    <source>
        <strain evidence="11">K2</strain>
    </source>
</reference>
<evidence type="ECO:0000256" key="1">
    <source>
        <dbReference type="ARBA" id="ARBA00000810"/>
    </source>
</evidence>
<evidence type="ECO:0000313" key="12">
    <source>
        <dbReference type="Proteomes" id="UP001249851"/>
    </source>
</evidence>
<evidence type="ECO:0000256" key="7">
    <source>
        <dbReference type="ARBA" id="ARBA00022807"/>
    </source>
</evidence>
<keyword evidence="12" id="KW-1185">Reference proteome</keyword>
<protein>
    <recommendedName>
        <fullName evidence="3">legumain</fullName>
        <ecNumber evidence="3">3.4.22.34</ecNumber>
    </recommendedName>
</protein>
<feature type="domain" description="Legumain prodomain" evidence="10">
    <location>
        <begin position="292"/>
        <end position="384"/>
    </location>
</feature>
<sequence length="394" mass="44166">MMFTHFLIVFLSLLVSGGEGKTINAEGTHWGLIVAGSNSWYNYRHQADACHAYQILHKNGIPDKNIVVMMYDDIAHNKQNPTQGIIINKPNGTDVYHGVPKDYTKTDVTPKNFLNILKGNKAAMQGIGSGKVIESGPNDHVFVYFTDHGAPGLVAFPSGTLMASDLNDAIKYMYVHKKYQKMVFYIEACESGSMFNKLLKSNINAATPDQSSYACYYSSEYQTYLGDVYSVKWMENSDKAFVNDDIGEYQGDGDGNSTGSLPEDYYSEPIILENQLRESGSAVEKMKIEFQIFQLLQLKENINKTMEKIVTESVTSEAQKMRVLGSHAYPVDFDCYKKAVEAFSENCYNLGQVEFALRHVYALSNLCEEKISADLIISAIKKHCLGYEPTEIDF</sequence>
<evidence type="ECO:0000313" key="11">
    <source>
        <dbReference type="EMBL" id="KAK2567477.1"/>
    </source>
</evidence>
<dbReference type="Gene3D" id="1.10.132.130">
    <property type="match status" value="1"/>
</dbReference>
<dbReference type="Gene3D" id="3.40.50.1460">
    <property type="match status" value="1"/>
</dbReference>
<feature type="active site" evidence="8">
    <location>
        <position position="148"/>
    </location>
</feature>
<dbReference type="InterPro" id="IPR046427">
    <property type="entry name" value="Legumain_prodom_sf"/>
</dbReference>
<evidence type="ECO:0000259" key="10">
    <source>
        <dbReference type="Pfam" id="PF20985"/>
    </source>
</evidence>
<comment type="caution">
    <text evidence="11">The sequence shown here is derived from an EMBL/GenBank/DDBJ whole genome shotgun (WGS) entry which is preliminary data.</text>
</comment>
<dbReference type="GO" id="GO:0004197">
    <property type="term" value="F:cysteine-type endopeptidase activity"/>
    <property type="evidence" value="ECO:0007669"/>
    <property type="project" value="UniProtKB-EC"/>
</dbReference>
<keyword evidence="5 9" id="KW-0732">Signal</keyword>
<dbReference type="Pfam" id="PF01650">
    <property type="entry name" value="Peptidase_C13"/>
    <property type="match status" value="1"/>
</dbReference>
<feature type="signal peptide" evidence="9">
    <location>
        <begin position="1"/>
        <end position="20"/>
    </location>
</feature>
<dbReference type="Proteomes" id="UP001249851">
    <property type="component" value="Unassembled WGS sequence"/>
</dbReference>
<evidence type="ECO:0000256" key="6">
    <source>
        <dbReference type="ARBA" id="ARBA00022801"/>
    </source>
</evidence>
<evidence type="ECO:0000256" key="8">
    <source>
        <dbReference type="PIRSR" id="PIRSR019663-1"/>
    </source>
</evidence>
<comment type="catalytic activity">
    <reaction evidence="1">
        <text>Hydrolysis of proteins and small molecule substrates at -Asn-|-Xaa- bonds.</text>
        <dbReference type="EC" id="3.4.22.34"/>
    </reaction>
</comment>
<dbReference type="PANTHER" id="PTHR12000">
    <property type="entry name" value="HEMOGLOBINASE FAMILY MEMBER"/>
    <property type="match status" value="1"/>
</dbReference>
<comment type="similarity">
    <text evidence="2">Belongs to the peptidase C13 family.</text>
</comment>
<dbReference type="EC" id="3.4.22.34" evidence="3"/>
<dbReference type="GO" id="GO:0006624">
    <property type="term" value="P:vacuolar protein processing"/>
    <property type="evidence" value="ECO:0007669"/>
    <property type="project" value="TreeGrafter"/>
</dbReference>